<evidence type="ECO:0000313" key="2">
    <source>
        <dbReference type="EMBL" id="EJK66756.1"/>
    </source>
</evidence>
<sequence length="95" mass="9910">RRPCRCRRRNPPPPRRPPRPPPPRPPPAAPLGVLGAVVHRGHVPPLRGAPLLYPAGVRRPVPDEAEVARPDVPEVAEGVVPAAGEAGHAAGAPGE</sequence>
<dbReference type="EMBL" id="AGNL01014333">
    <property type="protein sequence ID" value="EJK66756.1"/>
    <property type="molecule type" value="Genomic_DNA"/>
</dbReference>
<dbReference type="AlphaFoldDB" id="K0T0G5"/>
<feature type="non-terminal residue" evidence="2">
    <location>
        <position position="1"/>
    </location>
</feature>
<dbReference type="Proteomes" id="UP000266841">
    <property type="component" value="Unassembled WGS sequence"/>
</dbReference>
<proteinExistence type="predicted"/>
<feature type="compositionally biased region" description="Basic residues" evidence="1">
    <location>
        <begin position="1"/>
        <end position="10"/>
    </location>
</feature>
<feature type="region of interest" description="Disordered" evidence="1">
    <location>
        <begin position="1"/>
        <end position="32"/>
    </location>
</feature>
<protein>
    <submittedName>
        <fullName evidence="2">Uncharacterized protein</fullName>
    </submittedName>
</protein>
<organism evidence="2 3">
    <name type="scientific">Thalassiosira oceanica</name>
    <name type="common">Marine diatom</name>
    <dbReference type="NCBI Taxonomy" id="159749"/>
    <lineage>
        <taxon>Eukaryota</taxon>
        <taxon>Sar</taxon>
        <taxon>Stramenopiles</taxon>
        <taxon>Ochrophyta</taxon>
        <taxon>Bacillariophyta</taxon>
        <taxon>Coscinodiscophyceae</taxon>
        <taxon>Thalassiosirophycidae</taxon>
        <taxon>Thalassiosirales</taxon>
        <taxon>Thalassiosiraceae</taxon>
        <taxon>Thalassiosira</taxon>
    </lineage>
</organism>
<accession>K0T0G5</accession>
<feature type="compositionally biased region" description="Pro residues" evidence="1">
    <location>
        <begin position="11"/>
        <end position="29"/>
    </location>
</feature>
<evidence type="ECO:0000313" key="3">
    <source>
        <dbReference type="Proteomes" id="UP000266841"/>
    </source>
</evidence>
<keyword evidence="3" id="KW-1185">Reference proteome</keyword>
<evidence type="ECO:0000256" key="1">
    <source>
        <dbReference type="SAM" id="MobiDB-lite"/>
    </source>
</evidence>
<name>K0T0G5_THAOC</name>
<gene>
    <name evidence="2" type="ORF">THAOC_12291</name>
</gene>
<comment type="caution">
    <text evidence="2">The sequence shown here is derived from an EMBL/GenBank/DDBJ whole genome shotgun (WGS) entry which is preliminary data.</text>
</comment>
<reference evidence="2 3" key="1">
    <citation type="journal article" date="2012" name="Genome Biol.">
        <title>Genome and low-iron response of an oceanic diatom adapted to chronic iron limitation.</title>
        <authorList>
            <person name="Lommer M."/>
            <person name="Specht M."/>
            <person name="Roy A.S."/>
            <person name="Kraemer L."/>
            <person name="Andreson R."/>
            <person name="Gutowska M.A."/>
            <person name="Wolf J."/>
            <person name="Bergner S.V."/>
            <person name="Schilhabel M.B."/>
            <person name="Klostermeier U.C."/>
            <person name="Beiko R.G."/>
            <person name="Rosenstiel P."/>
            <person name="Hippler M."/>
            <person name="Laroche J."/>
        </authorList>
    </citation>
    <scope>NUCLEOTIDE SEQUENCE [LARGE SCALE GENOMIC DNA]</scope>
    <source>
        <strain evidence="2 3">CCMP1005</strain>
    </source>
</reference>